<organism evidence="11">
    <name type="scientific">marine sediment metagenome</name>
    <dbReference type="NCBI Taxonomy" id="412755"/>
    <lineage>
        <taxon>unclassified sequences</taxon>
        <taxon>metagenomes</taxon>
        <taxon>ecological metagenomes</taxon>
    </lineage>
</organism>
<dbReference type="PANTHER" id="PTHR43740">
    <property type="entry name" value="LEUCYL-TRNA SYNTHETASE"/>
    <property type="match status" value="1"/>
</dbReference>
<dbReference type="InterPro" id="IPR002302">
    <property type="entry name" value="Leu-tRNA-ligase"/>
</dbReference>
<feature type="domain" description="Methionyl/Valyl/Leucyl/Isoleucyl-tRNA synthetase anticodon-binding" evidence="10">
    <location>
        <begin position="1"/>
        <end position="55"/>
    </location>
</feature>
<keyword evidence="4" id="KW-0436">Ligase</keyword>
<comment type="catalytic activity">
    <reaction evidence="9">
        <text>tRNA(Leu) + L-leucine + ATP = L-leucyl-tRNA(Leu) + AMP + diphosphate</text>
        <dbReference type="Rhea" id="RHEA:11688"/>
        <dbReference type="Rhea" id="RHEA-COMP:9613"/>
        <dbReference type="Rhea" id="RHEA-COMP:9622"/>
        <dbReference type="ChEBI" id="CHEBI:30616"/>
        <dbReference type="ChEBI" id="CHEBI:33019"/>
        <dbReference type="ChEBI" id="CHEBI:57427"/>
        <dbReference type="ChEBI" id="CHEBI:78442"/>
        <dbReference type="ChEBI" id="CHEBI:78494"/>
        <dbReference type="ChEBI" id="CHEBI:456215"/>
        <dbReference type="EC" id="6.1.1.4"/>
    </reaction>
</comment>
<keyword evidence="3" id="KW-0963">Cytoplasm</keyword>
<dbReference type="GO" id="GO:0005829">
    <property type="term" value="C:cytosol"/>
    <property type="evidence" value="ECO:0007669"/>
    <property type="project" value="TreeGrafter"/>
</dbReference>
<evidence type="ECO:0000256" key="6">
    <source>
        <dbReference type="ARBA" id="ARBA00022840"/>
    </source>
</evidence>
<dbReference type="EC" id="6.1.1.4" evidence="2"/>
<dbReference type="Gene3D" id="1.10.730.10">
    <property type="entry name" value="Isoleucyl-tRNA Synthetase, Domain 1"/>
    <property type="match status" value="1"/>
</dbReference>
<evidence type="ECO:0000256" key="1">
    <source>
        <dbReference type="ARBA" id="ARBA00005594"/>
    </source>
</evidence>
<keyword evidence="8" id="KW-0030">Aminoacyl-tRNA synthetase</keyword>
<evidence type="ECO:0000256" key="4">
    <source>
        <dbReference type="ARBA" id="ARBA00022598"/>
    </source>
</evidence>
<gene>
    <name evidence="11" type="ORF">LCGC14_2760580</name>
</gene>
<evidence type="ECO:0000259" key="10">
    <source>
        <dbReference type="Pfam" id="PF08264"/>
    </source>
</evidence>
<evidence type="ECO:0000256" key="5">
    <source>
        <dbReference type="ARBA" id="ARBA00022741"/>
    </source>
</evidence>
<comment type="caution">
    <text evidence="11">The sequence shown here is derived from an EMBL/GenBank/DDBJ whole genome shotgun (WGS) entry which is preliminary data.</text>
</comment>
<evidence type="ECO:0000256" key="8">
    <source>
        <dbReference type="ARBA" id="ARBA00023146"/>
    </source>
</evidence>
<dbReference type="FunFam" id="3.10.20.590:FF:000001">
    <property type="entry name" value="Leucine--tRNA ligase"/>
    <property type="match status" value="1"/>
</dbReference>
<evidence type="ECO:0000256" key="3">
    <source>
        <dbReference type="ARBA" id="ARBA00022490"/>
    </source>
</evidence>
<accession>A0A0F9B7N8</accession>
<name>A0A0F9B7N8_9ZZZZ</name>
<proteinExistence type="inferred from homology"/>
<dbReference type="AlphaFoldDB" id="A0A0F9B7N8"/>
<dbReference type="InterPro" id="IPR009080">
    <property type="entry name" value="tRNAsynth_Ia_anticodon-bd"/>
</dbReference>
<comment type="similarity">
    <text evidence="1">Belongs to the class-I aminoacyl-tRNA synthetase family.</text>
</comment>
<reference evidence="11" key="1">
    <citation type="journal article" date="2015" name="Nature">
        <title>Complex archaea that bridge the gap between prokaryotes and eukaryotes.</title>
        <authorList>
            <person name="Spang A."/>
            <person name="Saw J.H."/>
            <person name="Jorgensen S.L."/>
            <person name="Zaremba-Niedzwiedzka K."/>
            <person name="Martijn J."/>
            <person name="Lind A.E."/>
            <person name="van Eijk R."/>
            <person name="Schleper C."/>
            <person name="Guy L."/>
            <person name="Ettema T.J."/>
        </authorList>
    </citation>
    <scope>NUCLEOTIDE SEQUENCE</scope>
</reference>
<dbReference type="GO" id="GO:0004823">
    <property type="term" value="F:leucine-tRNA ligase activity"/>
    <property type="evidence" value="ECO:0007669"/>
    <property type="project" value="UniProtKB-EC"/>
</dbReference>
<dbReference type="PANTHER" id="PTHR43740:SF2">
    <property type="entry name" value="LEUCINE--TRNA LIGASE, MITOCHONDRIAL"/>
    <property type="match status" value="1"/>
</dbReference>
<evidence type="ECO:0000256" key="9">
    <source>
        <dbReference type="ARBA" id="ARBA00047469"/>
    </source>
</evidence>
<dbReference type="SUPFAM" id="SSF47323">
    <property type="entry name" value="Anticodon-binding domain of a subclass of class I aminoacyl-tRNA synthetases"/>
    <property type="match status" value="1"/>
</dbReference>
<evidence type="ECO:0000256" key="2">
    <source>
        <dbReference type="ARBA" id="ARBA00013164"/>
    </source>
</evidence>
<dbReference type="GO" id="GO:0006429">
    <property type="term" value="P:leucyl-tRNA aminoacylation"/>
    <property type="evidence" value="ECO:0007669"/>
    <property type="project" value="InterPro"/>
</dbReference>
<evidence type="ECO:0000256" key="7">
    <source>
        <dbReference type="ARBA" id="ARBA00022917"/>
    </source>
</evidence>
<dbReference type="InterPro" id="IPR013155">
    <property type="entry name" value="M/V/L/I-tRNA-synth_anticd-bd"/>
</dbReference>
<evidence type="ECO:0000313" key="11">
    <source>
        <dbReference type="EMBL" id="KKK86704.1"/>
    </source>
</evidence>
<dbReference type="GO" id="GO:0005524">
    <property type="term" value="F:ATP binding"/>
    <property type="evidence" value="ECO:0007669"/>
    <property type="project" value="UniProtKB-KW"/>
</dbReference>
<keyword evidence="6" id="KW-0067">ATP-binding</keyword>
<keyword evidence="5" id="KW-0547">Nucleotide-binding</keyword>
<dbReference type="Pfam" id="PF08264">
    <property type="entry name" value="Anticodon_1"/>
    <property type="match status" value="1"/>
</dbReference>
<protein>
    <recommendedName>
        <fullName evidence="2">leucine--tRNA ligase</fullName>
        <ecNumber evidence="2">6.1.1.4</ecNumber>
    </recommendedName>
</protein>
<sequence length="93" mass="10526">MAEELWELSGHEGSIFNSEWPSYDPDLLIQDTITLVVQVNGKVRANIEVEAGLSEDEIRQVALDHEKIKKWVEGKTIRKTIVVRGKLINIVVS</sequence>
<dbReference type="EMBL" id="LAZR01050727">
    <property type="protein sequence ID" value="KKK86704.1"/>
    <property type="molecule type" value="Genomic_DNA"/>
</dbReference>
<keyword evidence="7" id="KW-0648">Protein biosynthesis</keyword>